<dbReference type="EMBL" id="KZ825371">
    <property type="protein sequence ID" value="RAH42730.1"/>
    <property type="molecule type" value="Genomic_DNA"/>
</dbReference>
<proteinExistence type="predicted"/>
<name>A0ACD1G0H7_9EURO</name>
<accession>A0ACD1G0H7</accession>
<evidence type="ECO:0000313" key="2">
    <source>
        <dbReference type="Proteomes" id="UP000249057"/>
    </source>
</evidence>
<gene>
    <name evidence="1" type="ORF">BO95DRAFT_232593</name>
</gene>
<dbReference type="Proteomes" id="UP000249057">
    <property type="component" value="Unassembled WGS sequence"/>
</dbReference>
<sequence>MLCTLYSVSYRLSDLFLFSSPLFSALSLSLPFSFCRALSDLSSSPFPISHPVGQQGQDPHHLPMLVMRCSQEPQGLSFHLLPSPLSVAPLFDSFSHLLLSSPPLTKPLPAVCHSFRLLVTTGACGLG</sequence>
<reference evidence="1" key="1">
    <citation type="submission" date="2018-02" db="EMBL/GenBank/DDBJ databases">
        <title>The genomes of Aspergillus section Nigri reveals drivers in fungal speciation.</title>
        <authorList>
            <consortium name="DOE Joint Genome Institute"/>
            <person name="Vesth T.C."/>
            <person name="Nybo J."/>
            <person name="Theobald S."/>
            <person name="Brandl J."/>
            <person name="Frisvad J.C."/>
            <person name="Nielsen K.F."/>
            <person name="Lyhne E.K."/>
            <person name="Kogle M.E."/>
            <person name="Kuo A."/>
            <person name="Riley R."/>
            <person name="Clum A."/>
            <person name="Nolan M."/>
            <person name="Lipzen A."/>
            <person name="Salamov A."/>
            <person name="Henrissat B."/>
            <person name="Wiebenga A."/>
            <person name="De vries R.P."/>
            <person name="Grigoriev I.V."/>
            <person name="Mortensen U.H."/>
            <person name="Andersen M.R."/>
            <person name="Baker S.E."/>
        </authorList>
    </citation>
    <scope>NUCLEOTIDE SEQUENCE</scope>
    <source>
        <strain evidence="1">CBS 621.78</strain>
    </source>
</reference>
<organism evidence="1 2">
    <name type="scientific">Aspergillus brunneoviolaceus CBS 621.78</name>
    <dbReference type="NCBI Taxonomy" id="1450534"/>
    <lineage>
        <taxon>Eukaryota</taxon>
        <taxon>Fungi</taxon>
        <taxon>Dikarya</taxon>
        <taxon>Ascomycota</taxon>
        <taxon>Pezizomycotina</taxon>
        <taxon>Eurotiomycetes</taxon>
        <taxon>Eurotiomycetidae</taxon>
        <taxon>Eurotiales</taxon>
        <taxon>Aspergillaceae</taxon>
        <taxon>Aspergillus</taxon>
        <taxon>Aspergillus subgen. Circumdati</taxon>
    </lineage>
</organism>
<keyword evidence="2" id="KW-1185">Reference proteome</keyword>
<evidence type="ECO:0000313" key="1">
    <source>
        <dbReference type="EMBL" id="RAH42730.1"/>
    </source>
</evidence>
<protein>
    <submittedName>
        <fullName evidence="1">Uncharacterized protein</fullName>
    </submittedName>
</protein>